<reference evidence="7" key="1">
    <citation type="submission" date="2023-11" db="EMBL/GenBank/DDBJ databases">
        <title>Genome assemblies of two species of porcelain crab, Petrolisthes cinctipes and Petrolisthes manimaculis (Anomura: Porcellanidae).</title>
        <authorList>
            <person name="Angst P."/>
        </authorList>
    </citation>
    <scope>NUCLEOTIDE SEQUENCE</scope>
    <source>
        <strain evidence="7">PB745_02</strain>
        <tissue evidence="7">Gill</tissue>
    </source>
</reference>
<dbReference type="PRINTS" id="PR01231">
    <property type="entry name" value="HCO3TRNSPORT"/>
</dbReference>
<comment type="caution">
    <text evidence="7">The sequence shown here is derived from an EMBL/GenBank/DDBJ whole genome shotgun (WGS) entry which is preliminary data.</text>
</comment>
<dbReference type="InterPro" id="IPR003020">
    <property type="entry name" value="HCO3_transpt_euk"/>
</dbReference>
<evidence type="ECO:0000259" key="6">
    <source>
        <dbReference type="Pfam" id="PF00955"/>
    </source>
</evidence>
<protein>
    <recommendedName>
        <fullName evidence="6">Bicarbonate transporter-like transmembrane domain-containing protein</fullName>
    </recommendedName>
</protein>
<evidence type="ECO:0000256" key="5">
    <source>
        <dbReference type="SAM" id="Phobius"/>
    </source>
</evidence>
<dbReference type="InterPro" id="IPR011531">
    <property type="entry name" value="HCO3_transpt-like_TM_dom"/>
</dbReference>
<name>A0AAE1P262_9EUCA</name>
<keyword evidence="2 5" id="KW-0812">Transmembrane</keyword>
<keyword evidence="8" id="KW-1185">Reference proteome</keyword>
<dbReference type="Proteomes" id="UP001292094">
    <property type="component" value="Unassembled WGS sequence"/>
</dbReference>
<evidence type="ECO:0000256" key="2">
    <source>
        <dbReference type="ARBA" id="ARBA00022692"/>
    </source>
</evidence>
<proteinExistence type="predicted"/>
<dbReference type="EMBL" id="JAWZYT010003001">
    <property type="protein sequence ID" value="KAK4300720.1"/>
    <property type="molecule type" value="Genomic_DNA"/>
</dbReference>
<dbReference type="GO" id="GO:0015701">
    <property type="term" value="P:bicarbonate transport"/>
    <property type="evidence" value="ECO:0007669"/>
    <property type="project" value="TreeGrafter"/>
</dbReference>
<feature type="transmembrane region" description="Helical" evidence="5">
    <location>
        <begin position="135"/>
        <end position="156"/>
    </location>
</feature>
<dbReference type="GO" id="GO:0006820">
    <property type="term" value="P:monoatomic anion transport"/>
    <property type="evidence" value="ECO:0007669"/>
    <property type="project" value="InterPro"/>
</dbReference>
<evidence type="ECO:0000313" key="8">
    <source>
        <dbReference type="Proteomes" id="UP001292094"/>
    </source>
</evidence>
<feature type="transmembrane region" description="Helical" evidence="5">
    <location>
        <begin position="103"/>
        <end position="123"/>
    </location>
</feature>
<organism evidence="7 8">
    <name type="scientific">Petrolisthes manimaculis</name>
    <dbReference type="NCBI Taxonomy" id="1843537"/>
    <lineage>
        <taxon>Eukaryota</taxon>
        <taxon>Metazoa</taxon>
        <taxon>Ecdysozoa</taxon>
        <taxon>Arthropoda</taxon>
        <taxon>Crustacea</taxon>
        <taxon>Multicrustacea</taxon>
        <taxon>Malacostraca</taxon>
        <taxon>Eumalacostraca</taxon>
        <taxon>Eucarida</taxon>
        <taxon>Decapoda</taxon>
        <taxon>Pleocyemata</taxon>
        <taxon>Anomura</taxon>
        <taxon>Galatheoidea</taxon>
        <taxon>Porcellanidae</taxon>
        <taxon>Petrolisthes</taxon>
    </lineage>
</organism>
<dbReference type="GO" id="GO:0005886">
    <property type="term" value="C:plasma membrane"/>
    <property type="evidence" value="ECO:0007669"/>
    <property type="project" value="TreeGrafter"/>
</dbReference>
<gene>
    <name evidence="7" type="ORF">Pmani_027096</name>
</gene>
<dbReference type="PANTHER" id="PTHR11453">
    <property type="entry name" value="ANION EXCHANGE PROTEIN"/>
    <property type="match status" value="1"/>
</dbReference>
<dbReference type="GO" id="GO:0051453">
    <property type="term" value="P:regulation of intracellular pH"/>
    <property type="evidence" value="ECO:0007669"/>
    <property type="project" value="TreeGrafter"/>
</dbReference>
<feature type="transmembrane region" description="Helical" evidence="5">
    <location>
        <begin position="239"/>
        <end position="257"/>
    </location>
</feature>
<comment type="subcellular location">
    <subcellularLocation>
        <location evidence="1">Membrane</location>
        <topology evidence="1">Multi-pass membrane protein</topology>
    </subcellularLocation>
</comment>
<dbReference type="AlphaFoldDB" id="A0AAE1P262"/>
<evidence type="ECO:0000313" key="7">
    <source>
        <dbReference type="EMBL" id="KAK4300720.1"/>
    </source>
</evidence>
<evidence type="ECO:0000256" key="3">
    <source>
        <dbReference type="ARBA" id="ARBA00022989"/>
    </source>
</evidence>
<dbReference type="GO" id="GO:0005452">
    <property type="term" value="F:solute:inorganic anion antiporter activity"/>
    <property type="evidence" value="ECO:0007669"/>
    <property type="project" value="InterPro"/>
</dbReference>
<keyword evidence="3 5" id="KW-1133">Transmembrane helix</keyword>
<dbReference type="PANTHER" id="PTHR11453:SF47">
    <property type="entry name" value="ANION EXCHANGE PROTEIN"/>
    <property type="match status" value="1"/>
</dbReference>
<accession>A0AAE1P262</accession>
<evidence type="ECO:0000256" key="4">
    <source>
        <dbReference type="ARBA" id="ARBA00023136"/>
    </source>
</evidence>
<sequence>MTKLKAGCHLLINGNGLQSYHIHLRSWIFTRRPDGQPDRRRGDTVNILCEWSTICTIRLSALTQCRSHRTSHDIPHVTVSLRQNLRAGLPEPARLDRCLDDGVWIGVWMTVFGLLVAAFEAVAIVKKFTRFTEEIFSTLVCLIFIYESFVKLIAIFQTHPLISEYVIMPVLADINTTTTNTTTMDTMEFMTTTMANTMDMDTMDMNMTEENAPTNATPTNTTTSTTAPYGLETLPQPNTALLSMILMFGTFIIAFKLKHFRNSKFLGRSVGRALGDFGKKIFVI</sequence>
<dbReference type="Pfam" id="PF00955">
    <property type="entry name" value="HCO3_cotransp"/>
    <property type="match status" value="1"/>
</dbReference>
<evidence type="ECO:0000256" key="1">
    <source>
        <dbReference type="ARBA" id="ARBA00004141"/>
    </source>
</evidence>
<keyword evidence="4 5" id="KW-0472">Membrane</keyword>
<feature type="domain" description="Bicarbonate transporter-like transmembrane" evidence="6">
    <location>
        <begin position="103"/>
        <end position="282"/>
    </location>
</feature>